<proteinExistence type="predicted"/>
<evidence type="ECO:0000313" key="2">
    <source>
        <dbReference type="EMBL" id="PPK91888.1"/>
    </source>
</evidence>
<dbReference type="Proteomes" id="UP000239485">
    <property type="component" value="Unassembled WGS sequence"/>
</dbReference>
<dbReference type="EMBL" id="PTJD01000020">
    <property type="protein sequence ID" value="PPK91888.1"/>
    <property type="molecule type" value="Genomic_DNA"/>
</dbReference>
<keyword evidence="3" id="KW-1185">Reference proteome</keyword>
<comment type="caution">
    <text evidence="2">The sequence shown here is derived from an EMBL/GenBank/DDBJ whole genome shotgun (WGS) entry which is preliminary data.</text>
</comment>
<dbReference type="RefSeq" id="WP_104435592.1">
    <property type="nucleotide sequence ID" value="NZ_PTJD01000020.1"/>
</dbReference>
<reference evidence="2 3" key="1">
    <citation type="submission" date="2018-02" db="EMBL/GenBank/DDBJ databases">
        <title>Genomic Encyclopedia of Archaeal and Bacterial Type Strains, Phase II (KMG-II): from individual species to whole genera.</title>
        <authorList>
            <person name="Goeker M."/>
        </authorList>
    </citation>
    <scope>NUCLEOTIDE SEQUENCE [LARGE SCALE GENOMIC DNA]</scope>
    <source>
        <strain evidence="2 3">DSM 22857</strain>
    </source>
</reference>
<sequence length="80" mass="8229">MTSHSALSDAPMLDPQDDSPDGEAVLLPATLTPAPSQDFTVRAYCGPIYVPGYPFTAILTHHGRDVADVDAPGGGHPTGA</sequence>
<protein>
    <submittedName>
        <fullName evidence="2">Uncharacterized protein</fullName>
    </submittedName>
</protein>
<dbReference type="AlphaFoldDB" id="A0A2S6ICD7"/>
<evidence type="ECO:0000313" key="3">
    <source>
        <dbReference type="Proteomes" id="UP000239485"/>
    </source>
</evidence>
<name>A0A2S6ICD7_9ACTN</name>
<accession>A0A2S6ICD7</accession>
<gene>
    <name evidence="2" type="ORF">CLV92_1207</name>
</gene>
<evidence type="ECO:0000256" key="1">
    <source>
        <dbReference type="SAM" id="MobiDB-lite"/>
    </source>
</evidence>
<feature type="region of interest" description="Disordered" evidence="1">
    <location>
        <begin position="1"/>
        <end position="26"/>
    </location>
</feature>
<organism evidence="2 3">
    <name type="scientific">Kineococcus xinjiangensis</name>
    <dbReference type="NCBI Taxonomy" id="512762"/>
    <lineage>
        <taxon>Bacteria</taxon>
        <taxon>Bacillati</taxon>
        <taxon>Actinomycetota</taxon>
        <taxon>Actinomycetes</taxon>
        <taxon>Kineosporiales</taxon>
        <taxon>Kineosporiaceae</taxon>
        <taxon>Kineococcus</taxon>
    </lineage>
</organism>